<proteinExistence type="predicted"/>
<organism evidence="1">
    <name type="scientific">Siphoviridae sp. ctCIv11</name>
    <dbReference type="NCBI Taxonomy" id="2827806"/>
    <lineage>
        <taxon>Viruses</taxon>
        <taxon>Duplodnaviria</taxon>
        <taxon>Heunggongvirae</taxon>
        <taxon>Uroviricota</taxon>
        <taxon>Caudoviricetes</taxon>
    </lineage>
</organism>
<protein>
    <submittedName>
        <fullName evidence="1">Uncharacterized protein</fullName>
    </submittedName>
</protein>
<dbReference type="EMBL" id="BK032513">
    <property type="protein sequence ID" value="DAF44892.1"/>
    <property type="molecule type" value="Genomic_DNA"/>
</dbReference>
<name>A0A8S5S1K1_9CAUD</name>
<accession>A0A8S5S1K1</accession>
<sequence>MQKAIMFRAYNGVEIIDTRPEAEISYSNMKYAEELASKREQKRNKEHKSFAEILSALL</sequence>
<reference evidence="1" key="1">
    <citation type="journal article" date="2021" name="Proc. Natl. Acad. Sci. U.S.A.">
        <title>A Catalog of Tens of Thousands of Viruses from Human Metagenomes Reveals Hidden Associations with Chronic Diseases.</title>
        <authorList>
            <person name="Tisza M.J."/>
            <person name="Buck C.B."/>
        </authorList>
    </citation>
    <scope>NUCLEOTIDE SEQUENCE</scope>
    <source>
        <strain evidence="1">CtCIv11</strain>
    </source>
</reference>
<evidence type="ECO:0000313" key="1">
    <source>
        <dbReference type="EMBL" id="DAF44892.1"/>
    </source>
</evidence>